<dbReference type="STRING" id="1077936.SAMN05421545_1674"/>
<dbReference type="NCBIfam" id="TIGR04183">
    <property type="entry name" value="Por_Secre_tail"/>
    <property type="match status" value="1"/>
</dbReference>
<name>A0A1N6WP95_9BACT</name>
<accession>A0A1N6WP95</accession>
<feature type="domain" description="MBG" evidence="2">
    <location>
        <begin position="571"/>
        <end position="641"/>
    </location>
</feature>
<evidence type="ECO:0000259" key="3">
    <source>
        <dbReference type="Pfam" id="PF18962"/>
    </source>
</evidence>
<dbReference type="InterPro" id="IPR026444">
    <property type="entry name" value="Secre_tail"/>
</dbReference>
<feature type="domain" description="YDG" evidence="1">
    <location>
        <begin position="323"/>
        <end position="399"/>
    </location>
</feature>
<keyword evidence="5" id="KW-1185">Reference proteome</keyword>
<gene>
    <name evidence="4" type="ORF">SAMN05421545_1674</name>
</gene>
<dbReference type="InterPro" id="IPR041248">
    <property type="entry name" value="YDG"/>
</dbReference>
<dbReference type="EMBL" id="FTNM01000002">
    <property type="protein sequence ID" value="SIQ91870.1"/>
    <property type="molecule type" value="Genomic_DNA"/>
</dbReference>
<reference evidence="5" key="1">
    <citation type="submission" date="2017-01" db="EMBL/GenBank/DDBJ databases">
        <authorList>
            <person name="Varghese N."/>
            <person name="Submissions S."/>
        </authorList>
    </citation>
    <scope>NUCLEOTIDE SEQUENCE [LARGE SCALE GENOMIC DNA]</scope>
    <source>
        <strain evidence="5">DM9</strain>
    </source>
</reference>
<dbReference type="Pfam" id="PF18657">
    <property type="entry name" value="YDG"/>
    <property type="match status" value="2"/>
</dbReference>
<evidence type="ECO:0000313" key="4">
    <source>
        <dbReference type="EMBL" id="SIQ91870.1"/>
    </source>
</evidence>
<protein>
    <submittedName>
        <fullName evidence="4">Por secretion system C-terminal sorting domain-containing protein</fullName>
    </submittedName>
</protein>
<proteinExistence type="predicted"/>
<dbReference type="Proteomes" id="UP000185924">
    <property type="component" value="Unassembled WGS sequence"/>
</dbReference>
<dbReference type="AlphaFoldDB" id="A0A1N6WP95"/>
<dbReference type="Pfam" id="PF18962">
    <property type="entry name" value="Por_Secre_tail"/>
    <property type="match status" value="1"/>
</dbReference>
<feature type="domain" description="MBG" evidence="2">
    <location>
        <begin position="494"/>
        <end position="565"/>
    </location>
</feature>
<evidence type="ECO:0000259" key="2">
    <source>
        <dbReference type="Pfam" id="PF18676"/>
    </source>
</evidence>
<feature type="domain" description="YDG" evidence="1">
    <location>
        <begin position="411"/>
        <end position="483"/>
    </location>
</feature>
<evidence type="ECO:0000313" key="5">
    <source>
        <dbReference type="Proteomes" id="UP000185924"/>
    </source>
</evidence>
<organism evidence="4 5">
    <name type="scientific">Pontibacter lucknowensis</name>
    <dbReference type="NCBI Taxonomy" id="1077936"/>
    <lineage>
        <taxon>Bacteria</taxon>
        <taxon>Pseudomonadati</taxon>
        <taxon>Bacteroidota</taxon>
        <taxon>Cytophagia</taxon>
        <taxon>Cytophagales</taxon>
        <taxon>Hymenobacteraceae</taxon>
        <taxon>Pontibacter</taxon>
    </lineage>
</organism>
<sequence length="990" mass="103959">MNGKTLLNHMAKWKLLYVVTLIASLSFAGVNAFDSYNPTVVSDKDDYAPGEVAIISGFGWTQDSLVDIHLEEDPAHDHHHGYHDTKVSPDGTWQIEYPIEDRHLGVKFTVKVEGQQSGTIAYTYFTDANVTFAATGLPTQTSLKVTYQINGGESKSTPDFTPPATPNSVVVPKDDNISYTFPDIIVGGVLYRSTTITTGSNTQTGPTNTYKLPNNGANTITGNYVATCITPTITTQPANQSTIYGAAVSPIFSVDVAGTNPTYQWEYRTSSSSLTWIPITGANAATYAVVDPTVSMNGYQYRVALIGCNTTVYSNPANLTVSPKTLVIGITAESKDYDGNRDAAVAASITSGLVAGDVVTVAASNGQFDDKNVGTGKEVTASVSKSGADAGNYTANTTATASADIRAIALVIGITAESKDYDGNRDAAVAASITSGLVAGDVVTVAASNGQFDDKNVGTGKEVTASVSKSGADAGNYTANTTATASADIRTRAITVAAVTKSKVYGDSDPNLTYNVAVGELVAGENFSGNLKRVAGEDVGVYAIEQNTLTAGTNYTLTYISANLTITQKAITVTADAKEKMFDKTDPALTYTFSPALVGNDSFTGKLIREPGEAVGTYAIEQGTLTAGSNYNLTYVGANLTIHAIPTVVIVNPAPVQYSTKVEVVANYTGIVNNPVWVWGFIDNTDGVKTATSITGSAIVPSVPGVHKLVLQYHNAVGELLTTEPVFISVYDPEGGFITGGGWINSPTGALAGSDAVGKANFGFVAKYKKGKNEVEGNTEFQFQAGGINFKSSAHDAGSLVISGAKATYKGTGTIAGHAGTYNFMVVATDGQVSGGGGNDKFRIKIWNGSNVVYDNARDTDENADLSDLTILGGGSIVIHENKAVAASPGGKKLEAADQLEGLSSARFDNYPNAFSDRTTIRFVFDTEEQFALEVYDVRGSLIKKVATGKAEAGQVYEYELDARNLAEGVYLARLITGSKAQTIKMILKK</sequence>
<evidence type="ECO:0000259" key="1">
    <source>
        <dbReference type="Pfam" id="PF18657"/>
    </source>
</evidence>
<dbReference type="Pfam" id="PF18676">
    <property type="entry name" value="MBG_2"/>
    <property type="match status" value="2"/>
</dbReference>
<dbReference type="InterPro" id="IPR041286">
    <property type="entry name" value="MBG_2"/>
</dbReference>
<feature type="domain" description="Secretion system C-terminal sorting" evidence="3">
    <location>
        <begin position="911"/>
        <end position="987"/>
    </location>
</feature>